<protein>
    <submittedName>
        <fullName evidence="1">Uncharacterized protein</fullName>
    </submittedName>
</protein>
<accession>A0A2P2Q122</accession>
<dbReference type="EMBL" id="GGEC01080216">
    <property type="protein sequence ID" value="MBX60700.1"/>
    <property type="molecule type" value="Transcribed_RNA"/>
</dbReference>
<evidence type="ECO:0000313" key="1">
    <source>
        <dbReference type="EMBL" id="MBX60700.1"/>
    </source>
</evidence>
<dbReference type="AlphaFoldDB" id="A0A2P2Q122"/>
<reference evidence="1" key="1">
    <citation type="submission" date="2018-02" db="EMBL/GenBank/DDBJ databases">
        <title>Rhizophora mucronata_Transcriptome.</title>
        <authorList>
            <person name="Meera S.P."/>
            <person name="Sreeshan A."/>
            <person name="Augustine A."/>
        </authorList>
    </citation>
    <scope>NUCLEOTIDE SEQUENCE</scope>
    <source>
        <tissue evidence="1">Leaf</tissue>
    </source>
</reference>
<proteinExistence type="predicted"/>
<organism evidence="1">
    <name type="scientific">Rhizophora mucronata</name>
    <name type="common">Asiatic mangrove</name>
    <dbReference type="NCBI Taxonomy" id="61149"/>
    <lineage>
        <taxon>Eukaryota</taxon>
        <taxon>Viridiplantae</taxon>
        <taxon>Streptophyta</taxon>
        <taxon>Embryophyta</taxon>
        <taxon>Tracheophyta</taxon>
        <taxon>Spermatophyta</taxon>
        <taxon>Magnoliopsida</taxon>
        <taxon>eudicotyledons</taxon>
        <taxon>Gunneridae</taxon>
        <taxon>Pentapetalae</taxon>
        <taxon>rosids</taxon>
        <taxon>fabids</taxon>
        <taxon>Malpighiales</taxon>
        <taxon>Rhizophoraceae</taxon>
        <taxon>Rhizophora</taxon>
    </lineage>
</organism>
<sequence length="20" mass="2345">MISHLKGEHILPMINLRVRS</sequence>
<name>A0A2P2Q122_RHIMU</name>